<gene>
    <name evidence="3" type="ORF">DFR75_11724</name>
</gene>
<dbReference type="InterPro" id="IPR002104">
    <property type="entry name" value="Integrase_catalytic"/>
</dbReference>
<dbReference type="SUPFAM" id="SSF56349">
    <property type="entry name" value="DNA breaking-rejoining enzymes"/>
    <property type="match status" value="1"/>
</dbReference>
<feature type="domain" description="Tyr recombinase" evidence="2">
    <location>
        <begin position="477"/>
        <end position="684"/>
    </location>
</feature>
<evidence type="ECO:0000259" key="2">
    <source>
        <dbReference type="PROSITE" id="PS51898"/>
    </source>
</evidence>
<dbReference type="Gene3D" id="1.10.443.10">
    <property type="entry name" value="Intergrase catalytic core"/>
    <property type="match status" value="1"/>
</dbReference>
<evidence type="ECO:0000256" key="1">
    <source>
        <dbReference type="ARBA" id="ARBA00023172"/>
    </source>
</evidence>
<dbReference type="GO" id="GO:0003677">
    <property type="term" value="F:DNA binding"/>
    <property type="evidence" value="ECO:0007669"/>
    <property type="project" value="InterPro"/>
</dbReference>
<name>A0A4R6NZ98_NOCIG</name>
<dbReference type="InterPro" id="IPR013762">
    <property type="entry name" value="Integrase-like_cat_sf"/>
</dbReference>
<accession>A0A4R6NZ98</accession>
<dbReference type="PANTHER" id="PTHR30349">
    <property type="entry name" value="PHAGE INTEGRASE-RELATED"/>
    <property type="match status" value="1"/>
</dbReference>
<comment type="caution">
    <text evidence="3">The sequence shown here is derived from an EMBL/GenBank/DDBJ whole genome shotgun (WGS) entry which is preliminary data.</text>
</comment>
<sequence length="798" mass="90095">MSLHATTVSRMVLEVPKDHRFGPSGRIYLLVGYDAGQEPPPRPTDGPEHELLTTGIDELVAVLVVRLAPILPPLPGNRARWIRHLRAILEWLAEYPGDSWEQRWLASGADSAPRAWARQLQAQGRVTRAVDGHGALAALVLARVVRPSYSFLLCTMFYELPQRFSLFNDTAMFARLRELSSYTAHVRRVQLDAETCLTRVMIRTGKPLAAITGDDLLAYADLVRASGRTRREHLAWELMVELGPFADEPPTLRAVWSAKGNSRQHSAAGLVDRYGLPAGPVRDLLVAYLDEIRPGVDYSTFEHIAHHLARLFWWNVLQVAPDQHDLRLSTAVVTAWRERLAVTAKGKTRTDLHGVLFTVRAFYRDISQWALEDPARWAPWAAPSPVRNTDIRAVQKTRNRVKARMQQRTRVLTGLLPALTTTALQRRNWARELLSTAESTAHGAEFTVDDVVYRRHDPPLNATRNMRARIWAAGPAELAHKSGVIDLTQLERDCFWAWAVIETLRLTGARIEEVLELTQLSIRHYTPPTTGTLVPLLHIAPSKTDIERLVPMSPELVAVMVEIQRRAKAGRDRIPMSVRYDHHEKVHGEPLPHLFARPVGPRHEVLSTHYVRTILNTTAHAAGISDNGTPITFTPHDFRRLFTTEAVGSGLPLHIVASLLGHLDLDTTRGYTAVFPETVIAHHQQFIAHRRALRESIEYRDATAAEWGEFEQHFLLRRVELGDCFRPFGTPCIHEHACVRCPFLRLDPAQLPRLDDMATNARARMSQAQDRQWLGEVDALQQTLRHIDAKRQQVVPPS</sequence>
<evidence type="ECO:0000313" key="4">
    <source>
        <dbReference type="Proteomes" id="UP000295087"/>
    </source>
</evidence>
<dbReference type="CDD" id="cd00397">
    <property type="entry name" value="DNA_BRE_C"/>
    <property type="match status" value="1"/>
</dbReference>
<dbReference type="Proteomes" id="UP000295087">
    <property type="component" value="Unassembled WGS sequence"/>
</dbReference>
<keyword evidence="1" id="KW-0233">DNA recombination</keyword>
<dbReference type="RefSeq" id="WP_133734307.1">
    <property type="nucleotide sequence ID" value="NZ_SNXK01000017.1"/>
</dbReference>
<evidence type="ECO:0000313" key="3">
    <source>
        <dbReference type="EMBL" id="TDP28411.1"/>
    </source>
</evidence>
<keyword evidence="4" id="KW-1185">Reference proteome</keyword>
<dbReference type="PROSITE" id="PS51898">
    <property type="entry name" value="TYR_RECOMBINASE"/>
    <property type="match status" value="1"/>
</dbReference>
<dbReference type="GO" id="GO:0015074">
    <property type="term" value="P:DNA integration"/>
    <property type="evidence" value="ECO:0007669"/>
    <property type="project" value="InterPro"/>
</dbReference>
<dbReference type="InterPro" id="IPR050090">
    <property type="entry name" value="Tyrosine_recombinase_XerCD"/>
</dbReference>
<proteinExistence type="predicted"/>
<dbReference type="AlphaFoldDB" id="A0A4R6NZ98"/>
<reference evidence="3 4" key="1">
    <citation type="submission" date="2019-03" db="EMBL/GenBank/DDBJ databases">
        <title>Genomic Encyclopedia of Type Strains, Phase IV (KMG-IV): sequencing the most valuable type-strain genomes for metagenomic binning, comparative biology and taxonomic classification.</title>
        <authorList>
            <person name="Goeker M."/>
        </authorList>
    </citation>
    <scope>NUCLEOTIDE SEQUENCE [LARGE SCALE GENOMIC DNA]</scope>
    <source>
        <strain evidence="3 4">DSM 44496</strain>
    </source>
</reference>
<dbReference type="InterPro" id="IPR011010">
    <property type="entry name" value="DNA_brk_join_enz"/>
</dbReference>
<protein>
    <submittedName>
        <fullName evidence="3">Phage integrase family protein</fullName>
    </submittedName>
</protein>
<dbReference type="Pfam" id="PF00589">
    <property type="entry name" value="Phage_integrase"/>
    <property type="match status" value="1"/>
</dbReference>
<dbReference type="EMBL" id="SNXK01000017">
    <property type="protein sequence ID" value="TDP28411.1"/>
    <property type="molecule type" value="Genomic_DNA"/>
</dbReference>
<dbReference type="PANTHER" id="PTHR30349:SF64">
    <property type="entry name" value="PROPHAGE INTEGRASE INTD-RELATED"/>
    <property type="match status" value="1"/>
</dbReference>
<organism evidence="3 4">
    <name type="scientific">Nocardia ignorata</name>
    <dbReference type="NCBI Taxonomy" id="145285"/>
    <lineage>
        <taxon>Bacteria</taxon>
        <taxon>Bacillati</taxon>
        <taxon>Actinomycetota</taxon>
        <taxon>Actinomycetes</taxon>
        <taxon>Mycobacteriales</taxon>
        <taxon>Nocardiaceae</taxon>
        <taxon>Nocardia</taxon>
    </lineage>
</organism>
<dbReference type="GO" id="GO:0006310">
    <property type="term" value="P:DNA recombination"/>
    <property type="evidence" value="ECO:0007669"/>
    <property type="project" value="UniProtKB-KW"/>
</dbReference>